<keyword evidence="4" id="KW-1185">Reference proteome</keyword>
<protein>
    <submittedName>
        <fullName evidence="3">Uncharacterized protein</fullName>
    </submittedName>
</protein>
<feature type="transmembrane region" description="Helical" evidence="2">
    <location>
        <begin position="85"/>
        <end position="107"/>
    </location>
</feature>
<keyword evidence="2" id="KW-1133">Transmembrane helix</keyword>
<keyword evidence="2" id="KW-0472">Membrane</keyword>
<dbReference type="STRING" id="1044.EH31_15470"/>
<dbReference type="RefSeq" id="WP_034961638.1">
    <property type="nucleotide sequence ID" value="NZ_JMIW01000007.1"/>
</dbReference>
<accession>A0A074MAH1</accession>
<feature type="region of interest" description="Disordered" evidence="1">
    <location>
        <begin position="138"/>
        <end position="163"/>
    </location>
</feature>
<gene>
    <name evidence="3" type="ORF">EH31_15470</name>
</gene>
<feature type="region of interest" description="Disordered" evidence="1">
    <location>
        <begin position="16"/>
        <end position="35"/>
    </location>
</feature>
<reference evidence="3 4" key="1">
    <citation type="submission" date="2014-04" db="EMBL/GenBank/DDBJ databases">
        <title>A comprehensive comparison of genomes of Erythrobacter spp. strains.</title>
        <authorList>
            <person name="Zheng Q."/>
        </authorList>
    </citation>
    <scope>NUCLEOTIDE SEQUENCE [LARGE SCALE GENOMIC DNA]</scope>
    <source>
        <strain evidence="3 4">DSM 6997</strain>
    </source>
</reference>
<dbReference type="OrthoDB" id="7392006at2"/>
<keyword evidence="2" id="KW-0812">Transmembrane</keyword>
<dbReference type="EMBL" id="JMIW01000007">
    <property type="protein sequence ID" value="KEO88833.1"/>
    <property type="molecule type" value="Genomic_DNA"/>
</dbReference>
<evidence type="ECO:0000313" key="4">
    <source>
        <dbReference type="Proteomes" id="UP000027647"/>
    </source>
</evidence>
<evidence type="ECO:0000256" key="2">
    <source>
        <dbReference type="SAM" id="Phobius"/>
    </source>
</evidence>
<feature type="transmembrane region" description="Helical" evidence="2">
    <location>
        <begin position="46"/>
        <end position="65"/>
    </location>
</feature>
<evidence type="ECO:0000313" key="3">
    <source>
        <dbReference type="EMBL" id="KEO88833.1"/>
    </source>
</evidence>
<evidence type="ECO:0000256" key="1">
    <source>
        <dbReference type="SAM" id="MobiDB-lite"/>
    </source>
</evidence>
<dbReference type="eggNOG" id="ENOG5031C3A">
    <property type="taxonomic scope" value="Bacteria"/>
</dbReference>
<dbReference type="AlphaFoldDB" id="A0A074MAH1"/>
<proteinExistence type="predicted"/>
<sequence length="406" mass="43875">MQSSNHIGKIVRQHAEAVENGKSAPRKQKSSARKASSFLSVPKHRAFVPMVTIWGGLLLALMTAVLPDQPIARVSSLTGIYLPLLMMRIILAVGFGLAGALLGYIVASALSHRTKLMDGEGGLVFALKSRELQPINPAADLGSESLDAPLEETPSHGSSEFSEVEDADPAFEQVGDAAGDEFSQREPKLGELAQRGYDIEAPEDFGDEASRNAKGEWAFTRKHFKDALIESCEGATCEAAQTPDSVQTPLTAQDAHVGTMVRNQKPRALDLSEFASLPERNGVWVEENSAKTVLSPEPADATVTKNPENALEKLRQKPAENLSLVEMVERFAGALHEHQTQERARAVHGEATREAALAQALKALSLFTERGFDQGTRARSNDNVIGQTEEELRSALARLQDLRGAA</sequence>
<comment type="caution">
    <text evidence="3">The sequence shown here is derived from an EMBL/GenBank/DDBJ whole genome shotgun (WGS) entry which is preliminary data.</text>
</comment>
<dbReference type="Proteomes" id="UP000027647">
    <property type="component" value="Unassembled WGS sequence"/>
</dbReference>
<name>A0A074MAH1_ERYLO</name>
<organism evidence="3 4">
    <name type="scientific">Erythrobacter longus</name>
    <dbReference type="NCBI Taxonomy" id="1044"/>
    <lineage>
        <taxon>Bacteria</taxon>
        <taxon>Pseudomonadati</taxon>
        <taxon>Pseudomonadota</taxon>
        <taxon>Alphaproteobacteria</taxon>
        <taxon>Sphingomonadales</taxon>
        <taxon>Erythrobacteraceae</taxon>
        <taxon>Erythrobacter/Porphyrobacter group</taxon>
        <taxon>Erythrobacter</taxon>
    </lineage>
</organism>